<organism evidence="2 3">
    <name type="scientific">Novosphingobium pokkalii</name>
    <dbReference type="NCBI Taxonomy" id="1770194"/>
    <lineage>
        <taxon>Bacteria</taxon>
        <taxon>Pseudomonadati</taxon>
        <taxon>Pseudomonadota</taxon>
        <taxon>Alphaproteobacteria</taxon>
        <taxon>Sphingomonadales</taxon>
        <taxon>Sphingomonadaceae</taxon>
        <taxon>Novosphingobium</taxon>
    </lineage>
</organism>
<dbReference type="InterPro" id="IPR002925">
    <property type="entry name" value="Dienelactn_hydro"/>
</dbReference>
<proteinExistence type="predicted"/>
<dbReference type="GO" id="GO:0016787">
    <property type="term" value="F:hydrolase activity"/>
    <property type="evidence" value="ECO:0007669"/>
    <property type="project" value="UniProtKB-KW"/>
</dbReference>
<reference evidence="3" key="1">
    <citation type="journal article" date="2019" name="Int. J. Syst. Evol. Microbiol.">
        <title>The Global Catalogue of Microorganisms (GCM) 10K type strain sequencing project: providing services to taxonomists for standard genome sequencing and annotation.</title>
        <authorList>
            <consortium name="The Broad Institute Genomics Platform"/>
            <consortium name="The Broad Institute Genome Sequencing Center for Infectious Disease"/>
            <person name="Wu L."/>
            <person name="Ma J."/>
        </authorList>
    </citation>
    <scope>NUCLEOTIDE SEQUENCE [LARGE SCALE GENOMIC DNA]</scope>
    <source>
        <strain evidence="3">KCTC 42224</strain>
    </source>
</reference>
<evidence type="ECO:0000313" key="2">
    <source>
        <dbReference type="EMBL" id="MFC3669859.1"/>
    </source>
</evidence>
<dbReference type="PANTHER" id="PTHR46623">
    <property type="entry name" value="CARBOXYMETHYLENEBUTENOLIDASE-RELATED"/>
    <property type="match status" value="1"/>
</dbReference>
<dbReference type="PANTHER" id="PTHR46623:SF10">
    <property type="entry name" value="CARBOXYMETHYLENEBUTENOLIDASE HOMOLOG"/>
    <property type="match status" value="1"/>
</dbReference>
<keyword evidence="2" id="KW-0378">Hydrolase</keyword>
<dbReference type="RefSeq" id="WP_191324752.1">
    <property type="nucleotide sequence ID" value="NZ_BMZP01000011.1"/>
</dbReference>
<dbReference type="SUPFAM" id="SSF53474">
    <property type="entry name" value="alpha/beta-Hydrolases"/>
    <property type="match status" value="1"/>
</dbReference>
<evidence type="ECO:0000259" key="1">
    <source>
        <dbReference type="Pfam" id="PF01738"/>
    </source>
</evidence>
<dbReference type="Gene3D" id="3.40.50.1820">
    <property type="entry name" value="alpha/beta hydrolase"/>
    <property type="match status" value="1"/>
</dbReference>
<keyword evidence="3" id="KW-1185">Reference proteome</keyword>
<dbReference type="EMBL" id="JBHRYE010000001">
    <property type="protein sequence ID" value="MFC3669859.1"/>
    <property type="molecule type" value="Genomic_DNA"/>
</dbReference>
<sequence>MCDSVTEDDNAQWLAVNRRQFAAMGAGAATLAMAPGCVAAAPDGLKTQSRKVTITTADGTADGFFVAPAKGRHPAVLLWPDIAGLRPAYETMATRLAAAGYAVLAINHYYRNSPAPVLPDFAAWRTPEGQQKLQPMIKALNPDKIQADAGSYIDWLDRQAEVDTTRKIGTQGYCMGGPYTVFAAHARPARVGAAVSCHGANLVNDTAQSPHKLLAQTQASFIFAIAQNDDARSPGDKTALKDAATAAGRPADVAVYPAQHGWCTIDAPVYDQTQAEIVWSKLLALYGKAL</sequence>
<dbReference type="PROSITE" id="PS51318">
    <property type="entry name" value="TAT"/>
    <property type="match status" value="1"/>
</dbReference>
<evidence type="ECO:0000313" key="3">
    <source>
        <dbReference type="Proteomes" id="UP001595683"/>
    </source>
</evidence>
<name>A0ABV7UY64_9SPHN</name>
<dbReference type="Pfam" id="PF01738">
    <property type="entry name" value="DLH"/>
    <property type="match status" value="1"/>
</dbReference>
<protein>
    <submittedName>
        <fullName evidence="2">Dienelactone hydrolase family protein</fullName>
        <ecNumber evidence="2">3.1.-.-</ecNumber>
    </submittedName>
</protein>
<dbReference type="EC" id="3.1.-.-" evidence="2"/>
<dbReference type="Proteomes" id="UP001595683">
    <property type="component" value="Unassembled WGS sequence"/>
</dbReference>
<feature type="domain" description="Dienelactone hydrolase" evidence="1">
    <location>
        <begin position="62"/>
        <end position="287"/>
    </location>
</feature>
<dbReference type="InterPro" id="IPR006311">
    <property type="entry name" value="TAT_signal"/>
</dbReference>
<comment type="caution">
    <text evidence="2">The sequence shown here is derived from an EMBL/GenBank/DDBJ whole genome shotgun (WGS) entry which is preliminary data.</text>
</comment>
<dbReference type="InterPro" id="IPR029058">
    <property type="entry name" value="AB_hydrolase_fold"/>
</dbReference>
<accession>A0ABV7UY64</accession>
<gene>
    <name evidence="2" type="ORF">ACFOOT_00330</name>
</gene>
<dbReference type="InterPro" id="IPR051049">
    <property type="entry name" value="Dienelactone_hydrolase-like"/>
</dbReference>